<accession>A0ABV8NY17</accession>
<keyword evidence="5" id="KW-0029">Amino-acid transport</keyword>
<reference evidence="11" key="1">
    <citation type="journal article" date="2019" name="Int. J. Syst. Evol. Microbiol.">
        <title>The Global Catalogue of Microorganisms (GCM) 10K type strain sequencing project: providing services to taxonomists for standard genome sequencing and annotation.</title>
        <authorList>
            <consortium name="The Broad Institute Genomics Platform"/>
            <consortium name="The Broad Institute Genome Sequencing Center for Infectious Disease"/>
            <person name="Wu L."/>
            <person name="Ma J."/>
        </authorList>
    </citation>
    <scope>NUCLEOTIDE SEQUENCE [LARGE SCALE GENOMIC DNA]</scope>
    <source>
        <strain evidence="11">LMG 24813</strain>
    </source>
</reference>
<organism evidence="10 11">
    <name type="scientific">Candidimonas humi</name>
    <dbReference type="NCBI Taxonomy" id="683355"/>
    <lineage>
        <taxon>Bacteria</taxon>
        <taxon>Pseudomonadati</taxon>
        <taxon>Pseudomonadota</taxon>
        <taxon>Betaproteobacteria</taxon>
        <taxon>Burkholderiales</taxon>
        <taxon>Alcaligenaceae</taxon>
        <taxon>Candidimonas</taxon>
    </lineage>
</organism>
<feature type="transmembrane region" description="Helical" evidence="9">
    <location>
        <begin position="40"/>
        <end position="73"/>
    </location>
</feature>
<keyword evidence="7 9" id="KW-0472">Membrane</keyword>
<name>A0ABV8NY17_9BURK</name>
<sequence>MLLQLILSGISQGSIYALVALGMTVVFRANGVVNFAHGEFFMFGAFAAYVLIHDLGLPFMLAAPLALAILFLAGRMVERVLIRPIALSPHIIIAMMTVALSYLCKGIARVFWGREVYPMPPVFSFPPLELGDLIITTQDLAITGMTLVLVSIFFFFFHRTNYGRIARAASASPRGAALVGIDVDTFTGNMWGVAAALGAVAGVLVAPVTLLYPDMGGQILIKAFAALTLGGFGNLWGAVVGGLAMGVLEQLAGGYVSTALIDIFAYLVIIVVLVLRPRGLFGGKENIRV</sequence>
<evidence type="ECO:0000256" key="5">
    <source>
        <dbReference type="ARBA" id="ARBA00022970"/>
    </source>
</evidence>
<evidence type="ECO:0000256" key="7">
    <source>
        <dbReference type="ARBA" id="ARBA00023136"/>
    </source>
</evidence>
<dbReference type="InterPro" id="IPR001851">
    <property type="entry name" value="ABC_transp_permease"/>
</dbReference>
<evidence type="ECO:0000256" key="8">
    <source>
        <dbReference type="ARBA" id="ARBA00037998"/>
    </source>
</evidence>
<dbReference type="InterPro" id="IPR052157">
    <property type="entry name" value="BCAA_transport_permease"/>
</dbReference>
<dbReference type="Pfam" id="PF02653">
    <property type="entry name" value="BPD_transp_2"/>
    <property type="match status" value="1"/>
</dbReference>
<dbReference type="CDD" id="cd06582">
    <property type="entry name" value="TM_PBP1_LivH_like"/>
    <property type="match status" value="1"/>
</dbReference>
<dbReference type="EMBL" id="JBHSBV010000002">
    <property type="protein sequence ID" value="MFC4200788.1"/>
    <property type="molecule type" value="Genomic_DNA"/>
</dbReference>
<feature type="transmembrane region" description="Helical" evidence="9">
    <location>
        <begin position="190"/>
        <end position="212"/>
    </location>
</feature>
<evidence type="ECO:0000256" key="9">
    <source>
        <dbReference type="SAM" id="Phobius"/>
    </source>
</evidence>
<keyword evidence="3" id="KW-1003">Cell membrane</keyword>
<evidence type="ECO:0000313" key="10">
    <source>
        <dbReference type="EMBL" id="MFC4200788.1"/>
    </source>
</evidence>
<dbReference type="PANTHER" id="PTHR11795">
    <property type="entry name" value="BRANCHED-CHAIN AMINO ACID TRANSPORT SYSTEM PERMEASE PROTEIN LIVH"/>
    <property type="match status" value="1"/>
</dbReference>
<evidence type="ECO:0000256" key="2">
    <source>
        <dbReference type="ARBA" id="ARBA00022448"/>
    </source>
</evidence>
<evidence type="ECO:0000313" key="11">
    <source>
        <dbReference type="Proteomes" id="UP001595848"/>
    </source>
</evidence>
<dbReference type="Proteomes" id="UP001595848">
    <property type="component" value="Unassembled WGS sequence"/>
</dbReference>
<dbReference type="PANTHER" id="PTHR11795:SF451">
    <property type="entry name" value="ABC TRANSPORTER PERMEASE PROTEIN"/>
    <property type="match status" value="1"/>
</dbReference>
<evidence type="ECO:0000256" key="3">
    <source>
        <dbReference type="ARBA" id="ARBA00022475"/>
    </source>
</evidence>
<evidence type="ECO:0000256" key="6">
    <source>
        <dbReference type="ARBA" id="ARBA00022989"/>
    </source>
</evidence>
<dbReference type="RefSeq" id="WP_217963992.1">
    <property type="nucleotide sequence ID" value="NZ_JAHTBN010000003.1"/>
</dbReference>
<proteinExistence type="inferred from homology"/>
<keyword evidence="6 9" id="KW-1133">Transmembrane helix</keyword>
<evidence type="ECO:0000256" key="1">
    <source>
        <dbReference type="ARBA" id="ARBA00004651"/>
    </source>
</evidence>
<feature type="transmembrane region" description="Helical" evidence="9">
    <location>
        <begin position="254"/>
        <end position="275"/>
    </location>
</feature>
<keyword evidence="11" id="KW-1185">Reference proteome</keyword>
<comment type="subcellular location">
    <subcellularLocation>
        <location evidence="1">Cell membrane</location>
        <topology evidence="1">Multi-pass membrane protein</topology>
    </subcellularLocation>
</comment>
<gene>
    <name evidence="10" type="ORF">ACFOY1_07465</name>
</gene>
<protein>
    <submittedName>
        <fullName evidence="10">Branched-chain amino acid ABC transporter permease</fullName>
    </submittedName>
</protein>
<feature type="transmembrane region" description="Helical" evidence="9">
    <location>
        <begin position="6"/>
        <end position="28"/>
    </location>
</feature>
<evidence type="ECO:0000256" key="4">
    <source>
        <dbReference type="ARBA" id="ARBA00022692"/>
    </source>
</evidence>
<feature type="transmembrane region" description="Helical" evidence="9">
    <location>
        <begin position="224"/>
        <end position="248"/>
    </location>
</feature>
<keyword evidence="4 9" id="KW-0812">Transmembrane</keyword>
<feature type="transmembrane region" description="Helical" evidence="9">
    <location>
        <begin position="140"/>
        <end position="157"/>
    </location>
</feature>
<comment type="caution">
    <text evidence="10">The sequence shown here is derived from an EMBL/GenBank/DDBJ whole genome shotgun (WGS) entry which is preliminary data.</text>
</comment>
<keyword evidence="2" id="KW-0813">Transport</keyword>
<feature type="transmembrane region" description="Helical" evidence="9">
    <location>
        <begin position="85"/>
        <end position="104"/>
    </location>
</feature>
<comment type="similarity">
    <text evidence="8">Belongs to the binding-protein-dependent transport system permease family. LivHM subfamily.</text>
</comment>